<dbReference type="GO" id="GO:0005524">
    <property type="term" value="F:ATP binding"/>
    <property type="evidence" value="ECO:0007669"/>
    <property type="project" value="UniProtKB-KW"/>
</dbReference>
<dbReference type="GO" id="GO:0016887">
    <property type="term" value="F:ATP hydrolysis activity"/>
    <property type="evidence" value="ECO:0007669"/>
    <property type="project" value="TreeGrafter"/>
</dbReference>
<feature type="non-terminal residue" evidence="5">
    <location>
        <position position="1"/>
    </location>
</feature>
<dbReference type="AlphaFoldDB" id="A0A5D0MJX2"/>
<feature type="domain" description="Bacterial type II secretion system protein E" evidence="4">
    <location>
        <begin position="214"/>
        <end position="228"/>
    </location>
</feature>
<reference evidence="5 6" key="1">
    <citation type="submission" date="2019-08" db="EMBL/GenBank/DDBJ databases">
        <title>Genomic characterization of a novel candidate phylum (ARYD3) from a high temperature, high salinity tertiary oil reservoir in north central Oklahoma, USA.</title>
        <authorList>
            <person name="Youssef N.H."/>
            <person name="Yadav A."/>
            <person name="Elshahed M.S."/>
        </authorList>
    </citation>
    <scope>NUCLEOTIDE SEQUENCE [LARGE SCALE GENOMIC DNA]</scope>
    <source>
        <strain evidence="5">ARYD1</strain>
    </source>
</reference>
<evidence type="ECO:0000256" key="2">
    <source>
        <dbReference type="ARBA" id="ARBA00022741"/>
    </source>
</evidence>
<sequence length="394" mass="43850">DSNFLENLAEDAPVVNLFDSIVGKAVNEGASDIHIEPDENKLRVRYRIDGVMHEILSLNKVLHPALISRIKIMGDMDIAEKRVPQDGRFKIKHNFKDVDFRVSTLPTNYGEKAVLRILDRSKAMLNLDKIGIDDHNMKIYKSIIEKPYGIILISGPTGSGKTTTLYATLNVLNSIDKNIVTVEDPIEYNFKIINQVQVDEAAGVTFANALRSILRQDPDIIMVGEIRDKDTAEISIQASLTGHLVLSTIHTNDAISGVTRLVDMGIENFLVSTSVIGLVGQRLVRKICPHCATRYTPTKELLTRIGYDENSDVKFSYGQGCDKCRNTGYSGRIGIYEVLKIDSGIRDLVNKNASNDEILKYAKTNGFKTMYESGMEIAEKGITTLEEVLRVTTI</sequence>
<dbReference type="Pfam" id="PF00437">
    <property type="entry name" value="T2SSE"/>
    <property type="match status" value="1"/>
</dbReference>
<evidence type="ECO:0000313" key="5">
    <source>
        <dbReference type="EMBL" id="TYB32702.1"/>
    </source>
</evidence>
<evidence type="ECO:0000256" key="3">
    <source>
        <dbReference type="ARBA" id="ARBA00022840"/>
    </source>
</evidence>
<gene>
    <name evidence="5" type="ORF">FXF49_10165</name>
</gene>
<name>A0A5D0MJX2_FLESI</name>
<evidence type="ECO:0000256" key="1">
    <source>
        <dbReference type="ARBA" id="ARBA00006611"/>
    </source>
</evidence>
<comment type="caution">
    <text evidence="5">The sequence shown here is derived from an EMBL/GenBank/DDBJ whole genome shotgun (WGS) entry which is preliminary data.</text>
</comment>
<feature type="non-terminal residue" evidence="5">
    <location>
        <position position="394"/>
    </location>
</feature>
<dbReference type="InterPro" id="IPR003593">
    <property type="entry name" value="AAA+_ATPase"/>
</dbReference>
<dbReference type="GO" id="GO:0005886">
    <property type="term" value="C:plasma membrane"/>
    <property type="evidence" value="ECO:0007669"/>
    <property type="project" value="TreeGrafter"/>
</dbReference>
<keyword evidence="2" id="KW-0547">Nucleotide-binding</keyword>
<organism evidence="5 6">
    <name type="scientific">Flexistipes sinusarabici</name>
    <dbReference type="NCBI Taxonomy" id="2352"/>
    <lineage>
        <taxon>Bacteria</taxon>
        <taxon>Pseudomonadati</taxon>
        <taxon>Deferribacterota</taxon>
        <taxon>Deferribacteres</taxon>
        <taxon>Deferribacterales</taxon>
        <taxon>Flexistipitaceae</taxon>
        <taxon>Flexistipes</taxon>
    </lineage>
</organism>
<dbReference type="PROSITE" id="PS00662">
    <property type="entry name" value="T2SP_E"/>
    <property type="match status" value="1"/>
</dbReference>
<dbReference type="RefSeq" id="WP_303701781.1">
    <property type="nucleotide sequence ID" value="NZ_VSIV01000284.1"/>
</dbReference>
<dbReference type="InterPro" id="IPR027417">
    <property type="entry name" value="P-loop_NTPase"/>
</dbReference>
<proteinExistence type="inferred from homology"/>
<dbReference type="FunFam" id="3.40.50.300:FF:000398">
    <property type="entry name" value="Type IV pilus assembly ATPase PilB"/>
    <property type="match status" value="1"/>
</dbReference>
<protein>
    <submittedName>
        <fullName evidence="5">Type II/IV secretion system protein</fullName>
    </submittedName>
</protein>
<dbReference type="SMART" id="SM00382">
    <property type="entry name" value="AAA"/>
    <property type="match status" value="1"/>
</dbReference>
<dbReference type="Gene3D" id="3.40.50.300">
    <property type="entry name" value="P-loop containing nucleotide triphosphate hydrolases"/>
    <property type="match status" value="1"/>
</dbReference>
<dbReference type="SUPFAM" id="SSF52540">
    <property type="entry name" value="P-loop containing nucleoside triphosphate hydrolases"/>
    <property type="match status" value="1"/>
</dbReference>
<dbReference type="Gene3D" id="3.30.450.90">
    <property type="match status" value="1"/>
</dbReference>
<accession>A0A5D0MJX2</accession>
<dbReference type="FunFam" id="3.30.450.90:FF:000001">
    <property type="entry name" value="Type II secretion system ATPase GspE"/>
    <property type="match status" value="1"/>
</dbReference>
<comment type="similarity">
    <text evidence="1">Belongs to the GSP E family.</text>
</comment>
<keyword evidence="3" id="KW-0067">ATP-binding</keyword>
<dbReference type="Proteomes" id="UP000323337">
    <property type="component" value="Unassembled WGS sequence"/>
</dbReference>
<evidence type="ECO:0000313" key="6">
    <source>
        <dbReference type="Proteomes" id="UP000323337"/>
    </source>
</evidence>
<dbReference type="CDD" id="cd01129">
    <property type="entry name" value="PulE-GspE-like"/>
    <property type="match status" value="1"/>
</dbReference>
<dbReference type="PANTHER" id="PTHR30258:SF1">
    <property type="entry name" value="PROTEIN TRANSPORT PROTEIN HOFB HOMOLOG"/>
    <property type="match status" value="1"/>
</dbReference>
<evidence type="ECO:0000259" key="4">
    <source>
        <dbReference type="PROSITE" id="PS00662"/>
    </source>
</evidence>
<dbReference type="EMBL" id="VSIV01000284">
    <property type="protein sequence ID" value="TYB32702.1"/>
    <property type="molecule type" value="Genomic_DNA"/>
</dbReference>
<dbReference type="InterPro" id="IPR001482">
    <property type="entry name" value="T2SS/T4SS_dom"/>
</dbReference>
<dbReference type="PANTHER" id="PTHR30258">
    <property type="entry name" value="TYPE II SECRETION SYSTEM PROTEIN GSPE-RELATED"/>
    <property type="match status" value="1"/>
</dbReference>